<dbReference type="SUPFAM" id="SSF46785">
    <property type="entry name" value="Winged helix' DNA-binding domain"/>
    <property type="match status" value="1"/>
</dbReference>
<evidence type="ECO:0000256" key="3">
    <source>
        <dbReference type="ARBA" id="ARBA00023163"/>
    </source>
</evidence>
<dbReference type="PANTHER" id="PTHR38465:SF1">
    <property type="entry name" value="HTH-TYPE TRANSCRIPTIONAL REGULATOR MJ1563-RELATED"/>
    <property type="match status" value="1"/>
</dbReference>
<comment type="caution">
    <text evidence="5">The sequence shown here is derived from an EMBL/GenBank/DDBJ whole genome shotgun (WGS) entry which is preliminary data.</text>
</comment>
<keyword evidence="3" id="KW-0804">Transcription</keyword>
<keyword evidence="6" id="KW-1185">Reference proteome</keyword>
<sequence>MLINEMSEEVDLAPHEIEFIEWLGLRAHMHGEPRISGQIWAVLVLASQPLSAADIARILDVSKASVSTNTRFLEEKQLIQRVGLRGKREQHFILRQSPYGQLAEKSVRDLEQRLTFIQSCKSKLDNEEARRKMGELETYIELGLAMWRGVADKLKTDAQT</sequence>
<gene>
    <name evidence="5" type="ORF">ACFQDM_09735</name>
</gene>
<dbReference type="InterPro" id="IPR036390">
    <property type="entry name" value="WH_DNA-bd_sf"/>
</dbReference>
<dbReference type="RefSeq" id="WP_377378509.1">
    <property type="nucleotide sequence ID" value="NZ_JBHSSW010000012.1"/>
</dbReference>
<evidence type="ECO:0000259" key="4">
    <source>
        <dbReference type="Pfam" id="PF12802"/>
    </source>
</evidence>
<dbReference type="Proteomes" id="UP001596303">
    <property type="component" value="Unassembled WGS sequence"/>
</dbReference>
<evidence type="ECO:0000313" key="6">
    <source>
        <dbReference type="Proteomes" id="UP001596303"/>
    </source>
</evidence>
<organism evidence="5 6">
    <name type="scientific">Ponticaulis profundi</name>
    <dbReference type="NCBI Taxonomy" id="2665222"/>
    <lineage>
        <taxon>Bacteria</taxon>
        <taxon>Pseudomonadati</taxon>
        <taxon>Pseudomonadota</taxon>
        <taxon>Alphaproteobacteria</taxon>
        <taxon>Hyphomonadales</taxon>
        <taxon>Hyphomonadaceae</taxon>
        <taxon>Ponticaulis</taxon>
    </lineage>
</organism>
<accession>A0ABW1S9L1</accession>
<keyword evidence="2" id="KW-0238">DNA-binding</keyword>
<evidence type="ECO:0000256" key="1">
    <source>
        <dbReference type="ARBA" id="ARBA00023015"/>
    </source>
</evidence>
<dbReference type="InterPro" id="IPR036388">
    <property type="entry name" value="WH-like_DNA-bd_sf"/>
</dbReference>
<dbReference type="InterPro" id="IPR052362">
    <property type="entry name" value="HTH-GbsR_regulator"/>
</dbReference>
<name>A0ABW1S9L1_9PROT</name>
<feature type="domain" description="HTH marR-type" evidence="4">
    <location>
        <begin position="38"/>
        <end position="82"/>
    </location>
</feature>
<reference evidence="6" key="1">
    <citation type="journal article" date="2019" name="Int. J. Syst. Evol. Microbiol.">
        <title>The Global Catalogue of Microorganisms (GCM) 10K type strain sequencing project: providing services to taxonomists for standard genome sequencing and annotation.</title>
        <authorList>
            <consortium name="The Broad Institute Genomics Platform"/>
            <consortium name="The Broad Institute Genome Sequencing Center for Infectious Disease"/>
            <person name="Wu L."/>
            <person name="Ma J."/>
        </authorList>
    </citation>
    <scope>NUCLEOTIDE SEQUENCE [LARGE SCALE GENOMIC DNA]</scope>
    <source>
        <strain evidence="6">CGMCC-1.15741</strain>
    </source>
</reference>
<dbReference type="Gene3D" id="1.10.10.10">
    <property type="entry name" value="Winged helix-like DNA-binding domain superfamily/Winged helix DNA-binding domain"/>
    <property type="match status" value="1"/>
</dbReference>
<dbReference type="Pfam" id="PF12802">
    <property type="entry name" value="MarR_2"/>
    <property type="match status" value="1"/>
</dbReference>
<dbReference type="EMBL" id="JBHSSW010000012">
    <property type="protein sequence ID" value="MFC6198361.1"/>
    <property type="molecule type" value="Genomic_DNA"/>
</dbReference>
<evidence type="ECO:0000313" key="5">
    <source>
        <dbReference type="EMBL" id="MFC6198361.1"/>
    </source>
</evidence>
<dbReference type="PANTHER" id="PTHR38465">
    <property type="entry name" value="HTH-TYPE TRANSCRIPTIONAL REGULATOR MJ1563-RELATED"/>
    <property type="match status" value="1"/>
</dbReference>
<proteinExistence type="predicted"/>
<evidence type="ECO:0000256" key="2">
    <source>
        <dbReference type="ARBA" id="ARBA00023125"/>
    </source>
</evidence>
<keyword evidence="1" id="KW-0805">Transcription regulation</keyword>
<dbReference type="InterPro" id="IPR000835">
    <property type="entry name" value="HTH_MarR-typ"/>
</dbReference>
<protein>
    <submittedName>
        <fullName evidence="5">GbsR/MarR family transcriptional regulator</fullName>
    </submittedName>
</protein>